<sequence>MQKRIGKLPFKGTPEQEKQLLQVIESHKGQQGALMPVLQEAQEIYGYLPLEVQQIISENMGVPMEEIYGVATFYSQFSLSPKGQYKISVCLGTACYVKGSGKIYEKLSQRLGIGADECTPDGKFSLEACRCIGACGLAPVLTVNDEVYGRLTEDDVDSILAKYQD</sequence>
<comment type="cofactor">
    <cofactor evidence="6">
        <name>[2Fe-2S] cluster</name>
        <dbReference type="ChEBI" id="CHEBI:190135"/>
    </cofactor>
</comment>
<dbReference type="RefSeq" id="WP_090267206.1">
    <property type="nucleotide sequence ID" value="NZ_AP023321.1"/>
</dbReference>
<dbReference type="PANTHER" id="PTHR43342">
    <property type="entry name" value="NADH-QUINONE OXIDOREDUCTASE, E SUBUNIT"/>
    <property type="match status" value="1"/>
</dbReference>
<proteinExistence type="inferred from homology"/>
<dbReference type="SUPFAM" id="SSF52833">
    <property type="entry name" value="Thioredoxin-like"/>
    <property type="match status" value="1"/>
</dbReference>
<evidence type="ECO:0000256" key="3">
    <source>
        <dbReference type="ARBA" id="ARBA00022723"/>
    </source>
</evidence>
<dbReference type="GO" id="GO:0051537">
    <property type="term" value="F:2 iron, 2 sulfur cluster binding"/>
    <property type="evidence" value="ECO:0007669"/>
    <property type="project" value="UniProtKB-KW"/>
</dbReference>
<evidence type="ECO:0000256" key="7">
    <source>
        <dbReference type="PIRSR" id="PIRSR000216-1"/>
    </source>
</evidence>
<dbReference type="PIRSF" id="PIRSF000216">
    <property type="entry name" value="NADH_DH_24kDa"/>
    <property type="match status" value="1"/>
</dbReference>
<evidence type="ECO:0000256" key="4">
    <source>
        <dbReference type="ARBA" id="ARBA00023004"/>
    </source>
</evidence>
<dbReference type="GO" id="GO:0046872">
    <property type="term" value="F:metal ion binding"/>
    <property type="evidence" value="ECO:0007669"/>
    <property type="project" value="UniProtKB-KW"/>
</dbReference>
<evidence type="ECO:0000256" key="6">
    <source>
        <dbReference type="ARBA" id="ARBA00034078"/>
    </source>
</evidence>
<dbReference type="Gene3D" id="1.10.10.1590">
    <property type="entry name" value="NADH-quinone oxidoreductase subunit E"/>
    <property type="match status" value="1"/>
</dbReference>
<dbReference type="Proteomes" id="UP000593890">
    <property type="component" value="Chromosome"/>
</dbReference>
<keyword evidence="3 7" id="KW-0479">Metal-binding</keyword>
<evidence type="ECO:0000256" key="2">
    <source>
        <dbReference type="ARBA" id="ARBA00022714"/>
    </source>
</evidence>
<gene>
    <name evidence="8" type="ORF">C12CBH8_13160</name>
</gene>
<dbReference type="InterPro" id="IPR036249">
    <property type="entry name" value="Thioredoxin-like_sf"/>
</dbReference>
<feature type="binding site" evidence="7">
    <location>
        <position position="135"/>
    </location>
    <ligand>
        <name>[2Fe-2S] cluster</name>
        <dbReference type="ChEBI" id="CHEBI:190135"/>
    </ligand>
</feature>
<dbReference type="Gene3D" id="3.40.30.10">
    <property type="entry name" value="Glutaredoxin"/>
    <property type="match status" value="1"/>
</dbReference>
<keyword evidence="2 7" id="KW-0001">2Fe-2S</keyword>
<feature type="binding site" evidence="7">
    <location>
        <position position="95"/>
    </location>
    <ligand>
        <name>[2Fe-2S] cluster</name>
        <dbReference type="ChEBI" id="CHEBI:190135"/>
    </ligand>
</feature>
<feature type="binding site" evidence="7">
    <location>
        <position position="90"/>
    </location>
    <ligand>
        <name>[2Fe-2S] cluster</name>
        <dbReference type="ChEBI" id="CHEBI:190135"/>
    </ligand>
</feature>
<comment type="similarity">
    <text evidence="1">Belongs to the complex I 24 kDa subunit family.</text>
</comment>
<organism evidence="8 9">
    <name type="scientific">Solibaculum mannosilyticum</name>
    <dbReference type="NCBI Taxonomy" id="2780922"/>
    <lineage>
        <taxon>Bacteria</taxon>
        <taxon>Bacillati</taxon>
        <taxon>Bacillota</taxon>
        <taxon>Clostridia</taxon>
        <taxon>Eubacteriales</taxon>
        <taxon>Oscillospiraceae</taxon>
        <taxon>Solibaculum</taxon>
    </lineage>
</organism>
<dbReference type="InterPro" id="IPR002023">
    <property type="entry name" value="NuoE-like"/>
</dbReference>
<dbReference type="InterPro" id="IPR041921">
    <property type="entry name" value="NuoE_N"/>
</dbReference>
<accession>A0A7I8D1J0</accession>
<dbReference type="Pfam" id="PF01257">
    <property type="entry name" value="2Fe-2S_thioredx"/>
    <property type="match status" value="1"/>
</dbReference>
<dbReference type="GO" id="GO:0016491">
    <property type="term" value="F:oxidoreductase activity"/>
    <property type="evidence" value="ECO:0007669"/>
    <property type="project" value="InterPro"/>
</dbReference>
<dbReference type="KEGG" id="sman:C12CBH8_13160"/>
<keyword evidence="9" id="KW-1185">Reference proteome</keyword>
<dbReference type="AlphaFoldDB" id="A0A7I8D1J0"/>
<keyword evidence="5 7" id="KW-0411">Iron-sulfur</keyword>
<evidence type="ECO:0000256" key="5">
    <source>
        <dbReference type="ARBA" id="ARBA00023014"/>
    </source>
</evidence>
<dbReference type="InterPro" id="IPR028431">
    <property type="entry name" value="NADP_DH_HndA-like"/>
</dbReference>
<evidence type="ECO:0000256" key="1">
    <source>
        <dbReference type="ARBA" id="ARBA00010643"/>
    </source>
</evidence>
<evidence type="ECO:0000313" key="9">
    <source>
        <dbReference type="Proteomes" id="UP000593890"/>
    </source>
</evidence>
<feature type="binding site" evidence="7">
    <location>
        <position position="131"/>
    </location>
    <ligand>
        <name>[2Fe-2S] cluster</name>
        <dbReference type="ChEBI" id="CHEBI:190135"/>
    </ligand>
</feature>
<comment type="cofactor">
    <cofactor evidence="7">
        <name>[2Fe-2S] cluster</name>
        <dbReference type="ChEBI" id="CHEBI:190135"/>
    </cofactor>
    <text evidence="7">Binds 1 [2Fe-2S] cluster.</text>
</comment>
<dbReference type="CDD" id="cd03064">
    <property type="entry name" value="TRX_Fd_NuoE"/>
    <property type="match status" value="1"/>
</dbReference>
<dbReference type="InterPro" id="IPR042128">
    <property type="entry name" value="NuoE_dom"/>
</dbReference>
<reference evidence="9" key="1">
    <citation type="submission" date="2020-07" db="EMBL/GenBank/DDBJ databases">
        <title>Complete genome sequencing of Clostridia bacterium strain 12CBH8.</title>
        <authorList>
            <person name="Sakamoto M."/>
            <person name="Murakami T."/>
            <person name="Mori H."/>
        </authorList>
    </citation>
    <scope>NUCLEOTIDE SEQUENCE [LARGE SCALE GENOMIC DNA]</scope>
    <source>
        <strain evidence="9">12CBH8</strain>
    </source>
</reference>
<dbReference type="EMBL" id="AP023321">
    <property type="protein sequence ID" value="BCI60677.1"/>
    <property type="molecule type" value="Genomic_DNA"/>
</dbReference>
<protein>
    <submittedName>
        <fullName evidence="8">NADH dehydrogenase subunit E</fullName>
    </submittedName>
</protein>
<evidence type="ECO:0000313" key="8">
    <source>
        <dbReference type="EMBL" id="BCI60677.1"/>
    </source>
</evidence>
<keyword evidence="4 7" id="KW-0408">Iron</keyword>
<name>A0A7I8D1J0_9FIRM</name>
<dbReference type="PANTHER" id="PTHR43342:SF2">
    <property type="entry name" value="POTENTIAL NAD-REDUCING HYDROGENASE SUBUNIT"/>
    <property type="match status" value="1"/>
</dbReference>